<name>A0A023B2J8_GRENI</name>
<dbReference type="InterPro" id="IPR004038">
    <property type="entry name" value="Ribosomal_eL8/eL30/eS12/Gad45"/>
</dbReference>
<dbReference type="eggNOG" id="KOG3167">
    <property type="taxonomic scope" value="Eukaryota"/>
</dbReference>
<dbReference type="GO" id="GO:1990904">
    <property type="term" value="C:ribonucleoprotein complex"/>
    <property type="evidence" value="ECO:0007669"/>
    <property type="project" value="UniProtKB-KW"/>
</dbReference>
<dbReference type="GeneID" id="22914233"/>
<dbReference type="InterPro" id="IPR050257">
    <property type="entry name" value="eL8/uL1-like"/>
</dbReference>
<gene>
    <name evidence="4" type="ORF">GNI_119140</name>
</gene>
<evidence type="ECO:0000313" key="5">
    <source>
        <dbReference type="Proteomes" id="UP000019763"/>
    </source>
</evidence>
<dbReference type="Proteomes" id="UP000019763">
    <property type="component" value="Unassembled WGS sequence"/>
</dbReference>
<sequence length="159" mass="17481">MGKKKTEAVSGLKHFISPIAKPLFDGKLLERSVKLVGLGTEAEAVAKKSTSKVRYIRRGVAEVTKALRKQERGIVLLASDVFPINILAHLPILCEEKNIVYGYVTDKMSLGKACKSARPTSVIMVTAPQKDDGKKDDGKFFELFQKVESAARVANPFFD</sequence>
<keyword evidence="4" id="KW-0689">Ribosomal protein</keyword>
<dbReference type="GO" id="GO:0003723">
    <property type="term" value="F:RNA binding"/>
    <property type="evidence" value="ECO:0007669"/>
    <property type="project" value="InterPro"/>
</dbReference>
<proteinExistence type="inferred from homology"/>
<accession>A0A023B2J8</accession>
<dbReference type="SUPFAM" id="SSF55315">
    <property type="entry name" value="L30e-like"/>
    <property type="match status" value="1"/>
</dbReference>
<dbReference type="PANTHER" id="PTHR23105">
    <property type="entry name" value="RIBOSOMAL PROTEIN L7AE FAMILY MEMBER"/>
    <property type="match status" value="1"/>
</dbReference>
<evidence type="ECO:0000313" key="4">
    <source>
        <dbReference type="EMBL" id="EZG55045.1"/>
    </source>
</evidence>
<feature type="domain" description="Ribosomal protein eL8/eL30/eS12/Gadd45" evidence="3">
    <location>
        <begin position="49"/>
        <end position="129"/>
    </location>
</feature>
<dbReference type="Gene3D" id="3.30.1330.30">
    <property type="match status" value="1"/>
</dbReference>
<dbReference type="Pfam" id="PF01248">
    <property type="entry name" value="Ribosomal_L7Ae"/>
    <property type="match status" value="1"/>
</dbReference>
<dbReference type="InterPro" id="IPR018492">
    <property type="entry name" value="Ribosomal_eL8/Nhp2"/>
</dbReference>
<dbReference type="InterPro" id="IPR029064">
    <property type="entry name" value="Ribosomal_eL30-like_sf"/>
</dbReference>
<keyword evidence="5" id="KW-1185">Reference proteome</keyword>
<dbReference type="OrthoDB" id="5364946at2759"/>
<dbReference type="EMBL" id="AFNH02000885">
    <property type="protein sequence ID" value="EZG55045.1"/>
    <property type="molecule type" value="Genomic_DNA"/>
</dbReference>
<dbReference type="VEuPathDB" id="CryptoDB:GNI_119140"/>
<evidence type="ECO:0000256" key="2">
    <source>
        <dbReference type="ARBA" id="ARBA00023274"/>
    </source>
</evidence>
<dbReference type="OMA" id="EDNYEAR"/>
<dbReference type="GO" id="GO:0005840">
    <property type="term" value="C:ribosome"/>
    <property type="evidence" value="ECO:0007669"/>
    <property type="project" value="UniProtKB-KW"/>
</dbReference>
<protein>
    <submittedName>
        <fullName evidence="4">Ribosomal protein L7A</fullName>
    </submittedName>
</protein>
<evidence type="ECO:0000259" key="3">
    <source>
        <dbReference type="Pfam" id="PF01248"/>
    </source>
</evidence>
<comment type="similarity">
    <text evidence="1">Belongs to the eukaryotic ribosomal protein eL8 family.</text>
</comment>
<dbReference type="PRINTS" id="PR00881">
    <property type="entry name" value="L7ARS6FAMILY"/>
</dbReference>
<organism evidence="4 5">
    <name type="scientific">Gregarina niphandrodes</name>
    <name type="common">Septate eugregarine</name>
    <dbReference type="NCBI Taxonomy" id="110365"/>
    <lineage>
        <taxon>Eukaryota</taxon>
        <taxon>Sar</taxon>
        <taxon>Alveolata</taxon>
        <taxon>Apicomplexa</taxon>
        <taxon>Conoidasida</taxon>
        <taxon>Gregarinasina</taxon>
        <taxon>Eugregarinorida</taxon>
        <taxon>Gregarinidae</taxon>
        <taxon>Gregarina</taxon>
    </lineage>
</organism>
<evidence type="ECO:0000256" key="1">
    <source>
        <dbReference type="ARBA" id="ARBA00007337"/>
    </source>
</evidence>
<dbReference type="AlphaFoldDB" id="A0A023B2J8"/>
<dbReference type="RefSeq" id="XP_011131812.1">
    <property type="nucleotide sequence ID" value="XM_011133510.1"/>
</dbReference>
<comment type="caution">
    <text evidence="4">The sequence shown here is derived from an EMBL/GenBank/DDBJ whole genome shotgun (WGS) entry which is preliminary data.</text>
</comment>
<keyword evidence="2" id="KW-0687">Ribonucleoprotein</keyword>
<reference evidence="4" key="1">
    <citation type="submission" date="2013-12" db="EMBL/GenBank/DDBJ databases">
        <authorList>
            <person name="Omoto C.K."/>
            <person name="Sibley D."/>
            <person name="Venepally P."/>
            <person name="Hadjithomas M."/>
            <person name="Karamycheva S."/>
            <person name="Brunk B."/>
            <person name="Roos D."/>
            <person name="Caler E."/>
            <person name="Lorenzi H."/>
        </authorList>
    </citation>
    <scope>NUCLEOTIDE SEQUENCE</scope>
</reference>